<dbReference type="PROSITE" id="PS50983">
    <property type="entry name" value="FE_B12_PBP"/>
    <property type="match status" value="1"/>
</dbReference>
<evidence type="ECO:0000313" key="3">
    <source>
        <dbReference type="Proteomes" id="UP000064912"/>
    </source>
</evidence>
<sequence length="361" mass="37370">MVGRRGFLTGAAAALAAPRLARAGAGIEARDVLGNRVALPAPPERIVLLDATDLISMAALIAAPGARLAGWANVPRLDLGRADWLAPEGLPVVGKLSPDTVSAEGILALSPDLVVASAYMLPPGGSVLENVLRAAGIPLAWTGGHDRALPPGDKLDRAMGFWGAVLDRPQAARELAAWGRARFDAVRAATSGPRPRTYMEIMSTYDTCCWAAGHAFWGGIFEIAGGRLLEASDGWGAKLGPEGLIAFDPEVYIATGGSFAPDLQPGIAPGLDPEQGREGLARAAARPALKDSAATRAGRVHGIWSGLATAPLMAPVLADCLGAWLHPETGANLDPGRTLTALNDRFARPLPGPLWLSLDAA</sequence>
<organism evidence="2 3">
    <name type="scientific">Rhodovulum sulfidophilum</name>
    <name type="common">Rhodobacter sulfidophilus</name>
    <dbReference type="NCBI Taxonomy" id="35806"/>
    <lineage>
        <taxon>Bacteria</taxon>
        <taxon>Pseudomonadati</taxon>
        <taxon>Pseudomonadota</taxon>
        <taxon>Alphaproteobacteria</taxon>
        <taxon>Rhodobacterales</taxon>
        <taxon>Paracoccaceae</taxon>
        <taxon>Rhodovulum</taxon>
    </lineage>
</organism>
<dbReference type="KEGG" id="rsu:NHU_04467"/>
<proteinExistence type="predicted"/>
<feature type="domain" description="Fe/B12 periplasmic-binding" evidence="1">
    <location>
        <begin position="45"/>
        <end position="329"/>
    </location>
</feature>
<dbReference type="InterPro" id="IPR006311">
    <property type="entry name" value="TAT_signal"/>
</dbReference>
<dbReference type="PROSITE" id="PS51318">
    <property type="entry name" value="TAT"/>
    <property type="match status" value="1"/>
</dbReference>
<dbReference type="SUPFAM" id="SSF53807">
    <property type="entry name" value="Helical backbone' metal receptor"/>
    <property type="match status" value="1"/>
</dbReference>
<dbReference type="Gene3D" id="3.40.50.1980">
    <property type="entry name" value="Nitrogenase molybdenum iron protein domain"/>
    <property type="match status" value="2"/>
</dbReference>
<dbReference type="PATRIC" id="fig|35806.4.peg.4576"/>
<evidence type="ECO:0000313" key="2">
    <source>
        <dbReference type="EMBL" id="BAQ71580.1"/>
    </source>
</evidence>
<dbReference type="Proteomes" id="UP000064912">
    <property type="component" value="Plasmid Plasmid2"/>
</dbReference>
<evidence type="ECO:0000259" key="1">
    <source>
        <dbReference type="PROSITE" id="PS50983"/>
    </source>
</evidence>
<dbReference type="AlphaFoldDB" id="A0A0D6B9S3"/>
<name>A0A0D6B9S3_RHOSU</name>
<dbReference type="PANTHER" id="PTHR30535:SF34">
    <property type="entry name" value="MOLYBDATE-BINDING PROTEIN MOLA"/>
    <property type="match status" value="1"/>
</dbReference>
<dbReference type="InterPro" id="IPR002491">
    <property type="entry name" value="ABC_transptr_periplasmic_BD"/>
</dbReference>
<dbReference type="PANTHER" id="PTHR30535">
    <property type="entry name" value="VITAMIN B12-BINDING PROTEIN"/>
    <property type="match status" value="1"/>
</dbReference>
<keyword evidence="2" id="KW-0614">Plasmid</keyword>
<dbReference type="InterPro" id="IPR050902">
    <property type="entry name" value="ABC_Transporter_SBP"/>
</dbReference>
<protein>
    <submittedName>
        <fullName evidence="2">Putative siderophore ABC transporter, solute-binding periplasmic component</fullName>
    </submittedName>
</protein>
<reference evidence="2 3" key="1">
    <citation type="submission" date="2015-02" db="EMBL/GenBank/DDBJ databases">
        <title>Genome sequene of Rhodovulum sulfidophilum DSM 2351.</title>
        <authorList>
            <person name="Nagao N."/>
        </authorList>
    </citation>
    <scope>NUCLEOTIDE SEQUENCE [LARGE SCALE GENOMIC DNA]</scope>
    <source>
        <strain evidence="2 3">DSM 2351</strain>
        <plasmid evidence="3">Plasmid Plasmid2 DNA</plasmid>
    </source>
</reference>
<gene>
    <name evidence="2" type="ORF">NHU_04467</name>
</gene>
<geneLocation type="plasmid" evidence="3">
    <name>Plasmid2 DNA</name>
</geneLocation>
<dbReference type="EMBL" id="AP014802">
    <property type="protein sequence ID" value="BAQ71580.1"/>
    <property type="molecule type" value="Genomic_DNA"/>
</dbReference>
<accession>A0A0D6B9S3</accession>